<evidence type="ECO:0000313" key="3">
    <source>
        <dbReference type="Proteomes" id="UP000030960"/>
    </source>
</evidence>
<accession>A0A0B3SGN6</accession>
<organism evidence="2 3">
    <name type="scientific">Mameliella alba</name>
    <dbReference type="NCBI Taxonomy" id="561184"/>
    <lineage>
        <taxon>Bacteria</taxon>
        <taxon>Pseudomonadati</taxon>
        <taxon>Pseudomonadota</taxon>
        <taxon>Alphaproteobacteria</taxon>
        <taxon>Rhodobacterales</taxon>
        <taxon>Roseobacteraceae</taxon>
        <taxon>Mameliella</taxon>
    </lineage>
</organism>
<feature type="chain" id="PRO_5002098102" evidence="1">
    <location>
        <begin position="22"/>
        <end position="312"/>
    </location>
</feature>
<dbReference type="Proteomes" id="UP000030960">
    <property type="component" value="Unassembled WGS sequence"/>
</dbReference>
<comment type="caution">
    <text evidence="2">The sequence shown here is derived from an EMBL/GenBank/DDBJ whole genome shotgun (WGS) entry which is preliminary data.</text>
</comment>
<dbReference type="STRING" id="561184.SAMN05216376_1129"/>
<proteinExistence type="predicted"/>
<dbReference type="SUPFAM" id="SSF53850">
    <property type="entry name" value="Periplasmic binding protein-like II"/>
    <property type="match status" value="1"/>
</dbReference>
<sequence>MRIFAAIAALSGALWAGQVSAQAPVAIGTNPQGSLAYVSGSAIANIVGKSIGRSFIVVPLGGPSAIIPAMADREFDFSFANITAAAQAYAGVGSFEGRPYPGLRIATVVYPLELGIISRQGDGIEKIEDLAGKRVASEYTSQRNLDVFMNAAFMVSGMSFDDVQPIPVQNGVQAIDELIDGSLDASIFSISAGAVAKADASVGVTFVNLPDGEAEQAALADLAPGASIGRTTARTGQDATVITAPFVILVTDAVDDETVYQVVAGIARNAEHLAKADPQFGKMSLDMMADPKLPIPYHPGAIRFFEEQGIWE</sequence>
<reference evidence="2 3" key="1">
    <citation type="submission" date="2014-10" db="EMBL/GenBank/DDBJ databases">
        <title>Genome sequence of Ponticoccus sp. strain UMTAT08 isolated from clonal culture of toxic dinoflagellate Alexandrium tamiyavanichii.</title>
        <authorList>
            <person name="Gan H.Y."/>
            <person name="Muhd D.-D."/>
            <person name="Mohd Noor M.E."/>
            <person name="Yeong Y.S."/>
            <person name="Usup G."/>
        </authorList>
    </citation>
    <scope>NUCLEOTIDE SEQUENCE [LARGE SCALE GENOMIC DNA]</scope>
    <source>
        <strain evidence="2 3">UMTAT08</strain>
    </source>
</reference>
<dbReference type="AlphaFoldDB" id="A0A0B3SGN6"/>
<dbReference type="PANTHER" id="PTHR42941">
    <property type="entry name" value="SLL1037 PROTEIN"/>
    <property type="match status" value="1"/>
</dbReference>
<keyword evidence="1" id="KW-0732">Signal</keyword>
<keyword evidence="3" id="KW-1185">Reference proteome</keyword>
<dbReference type="RefSeq" id="WP_082024832.1">
    <property type="nucleotide sequence ID" value="NZ_JSUQ01000043.1"/>
</dbReference>
<gene>
    <name evidence="2" type="ORF">OA50_05690</name>
</gene>
<evidence type="ECO:0000256" key="1">
    <source>
        <dbReference type="SAM" id="SignalP"/>
    </source>
</evidence>
<dbReference type="PANTHER" id="PTHR42941:SF1">
    <property type="entry name" value="SLL1037 PROTEIN"/>
    <property type="match status" value="1"/>
</dbReference>
<evidence type="ECO:0000313" key="2">
    <source>
        <dbReference type="EMBL" id="KHQ49764.1"/>
    </source>
</evidence>
<dbReference type="OrthoDB" id="9776669at2"/>
<dbReference type="Gene3D" id="3.40.190.10">
    <property type="entry name" value="Periplasmic binding protein-like II"/>
    <property type="match status" value="2"/>
</dbReference>
<dbReference type="InterPro" id="IPR011852">
    <property type="entry name" value="TRAP_TAXI"/>
</dbReference>
<feature type="signal peptide" evidence="1">
    <location>
        <begin position="1"/>
        <end position="21"/>
    </location>
</feature>
<dbReference type="EMBL" id="JSUQ01000043">
    <property type="protein sequence ID" value="KHQ49764.1"/>
    <property type="molecule type" value="Genomic_DNA"/>
</dbReference>
<dbReference type="NCBIfam" id="TIGR02122">
    <property type="entry name" value="TRAP_TAXI"/>
    <property type="match status" value="1"/>
</dbReference>
<keyword evidence="2" id="KW-0675">Receptor</keyword>
<protein>
    <submittedName>
        <fullName evidence="2">TRAP transporter solute receptor, TAXI family protein</fullName>
    </submittedName>
</protein>
<dbReference type="Pfam" id="PF16868">
    <property type="entry name" value="NMT1_3"/>
    <property type="match status" value="1"/>
</dbReference>
<name>A0A0B3SGN6_9RHOB</name>